<dbReference type="Pfam" id="PF20431">
    <property type="entry name" value="E_motif"/>
    <property type="match status" value="1"/>
</dbReference>
<dbReference type="Gene3D" id="1.25.40.10">
    <property type="entry name" value="Tetratricopeptide repeat domain"/>
    <property type="match status" value="5"/>
</dbReference>
<gene>
    <name evidence="3" type="ORF">AQUCO_02000389v1</name>
</gene>
<feature type="repeat" description="PPR" evidence="2">
    <location>
        <begin position="395"/>
        <end position="429"/>
    </location>
</feature>
<feature type="repeat" description="PPR" evidence="2">
    <location>
        <begin position="161"/>
        <end position="195"/>
    </location>
</feature>
<dbReference type="OrthoDB" id="1871818at2759"/>
<feature type="non-terminal residue" evidence="3">
    <location>
        <position position="1"/>
    </location>
</feature>
<dbReference type="GO" id="GO:0009451">
    <property type="term" value="P:RNA modification"/>
    <property type="evidence" value="ECO:0007669"/>
    <property type="project" value="InterPro"/>
</dbReference>
<dbReference type="FunFam" id="1.25.40.10:FF:000090">
    <property type="entry name" value="Pentatricopeptide repeat-containing protein, chloroplastic"/>
    <property type="match status" value="1"/>
</dbReference>
<feature type="repeat" description="PPR" evidence="2">
    <location>
        <begin position="28"/>
        <end position="58"/>
    </location>
</feature>
<dbReference type="PANTHER" id="PTHR47926:SF544">
    <property type="entry name" value="PENTACOTRIPEPTIDE-REPEAT REGION OF PRORP DOMAIN-CONTAINING PROTEIN"/>
    <property type="match status" value="1"/>
</dbReference>
<dbReference type="STRING" id="218851.A0A2G5DI53"/>
<dbReference type="Pfam" id="PF13041">
    <property type="entry name" value="PPR_2"/>
    <property type="match status" value="2"/>
</dbReference>
<dbReference type="NCBIfam" id="TIGR00756">
    <property type="entry name" value="PPR"/>
    <property type="match status" value="5"/>
</dbReference>
<feature type="repeat" description="PPR" evidence="2">
    <location>
        <begin position="263"/>
        <end position="297"/>
    </location>
</feature>
<evidence type="ECO:0000256" key="1">
    <source>
        <dbReference type="ARBA" id="ARBA00022737"/>
    </source>
</evidence>
<dbReference type="InParanoid" id="A0A2G5DI53"/>
<evidence type="ECO:0008006" key="5">
    <source>
        <dbReference type="Google" id="ProtNLM"/>
    </source>
</evidence>
<dbReference type="FunFam" id="1.25.40.10:FF:000073">
    <property type="entry name" value="Pentatricopeptide repeat-containing protein chloroplastic"/>
    <property type="match status" value="2"/>
</dbReference>
<dbReference type="EMBL" id="KZ305037">
    <property type="protein sequence ID" value="PIA42907.1"/>
    <property type="molecule type" value="Genomic_DNA"/>
</dbReference>
<dbReference type="InterPro" id="IPR046848">
    <property type="entry name" value="E_motif"/>
</dbReference>
<protein>
    <recommendedName>
        <fullName evidence="5">Pentacotripeptide-repeat region of PRORP domain-containing protein</fullName>
    </recommendedName>
</protein>
<keyword evidence="4" id="KW-1185">Reference proteome</keyword>
<feature type="repeat" description="PPR" evidence="2">
    <location>
        <begin position="360"/>
        <end position="394"/>
    </location>
</feature>
<dbReference type="PROSITE" id="PS51375">
    <property type="entry name" value="PPR"/>
    <property type="match status" value="6"/>
</dbReference>
<dbReference type="InterPro" id="IPR002885">
    <property type="entry name" value="PPR_rpt"/>
</dbReference>
<keyword evidence="1" id="KW-0677">Repeat</keyword>
<dbReference type="PANTHER" id="PTHR47926">
    <property type="entry name" value="PENTATRICOPEPTIDE REPEAT-CONTAINING PROTEIN"/>
    <property type="match status" value="1"/>
</dbReference>
<dbReference type="AlphaFoldDB" id="A0A2G5DI53"/>
<name>A0A2G5DI53_AQUCA</name>
<sequence>IKASSSAGFLHFGLQLHCLTLKTGLMSDIVIANSLISMYAKCSNPESASQLFDSMPTRDMITWNSMVTCYVQNGYVMEAIAKFNEMYLHGLRPKSELIASILSVCGRNGLLRSGKEIHSHVVSNGEINQCVYLSTSLVDMYSRCFDLKAAYQIFRCMKERNEVSWTAMIAGCITNGCYSMSLDLFRAMQVEEFKPNRVTLLAVLPACAELGSSKHGKQVHGYAIRHRYELEPQLAAAIIDMYCKCEGTLSLANLVFERLDESDVVVWSSLIGSYSKNGDSGNAIKLFNQMRIDGINPNATTMLAILTTYSANHGQTVHAYIVKSGFDSDLYVGNSLIDMYAKCGRINASHQIFEEIPVRDSVSWSALIQGYGLNGCGTEALKLFGKMQEKDIEPDEITYLAVLSACNHGGLIEEGHKFFKQMQQGKKNSLTVELEHYACYIDLLGRSGYIEDACKVIKSMPIKPSPTIWSSLISSCKIHGRPDIAKQLVLQLIDSEPDNPANYTLSRMVYTEISDWHSAEEIQSIMKTRGLKKRFGYSELNPGL</sequence>
<dbReference type="InterPro" id="IPR011990">
    <property type="entry name" value="TPR-like_helical_dom_sf"/>
</dbReference>
<organism evidence="3 4">
    <name type="scientific">Aquilegia coerulea</name>
    <name type="common">Rocky mountain columbine</name>
    <dbReference type="NCBI Taxonomy" id="218851"/>
    <lineage>
        <taxon>Eukaryota</taxon>
        <taxon>Viridiplantae</taxon>
        <taxon>Streptophyta</taxon>
        <taxon>Embryophyta</taxon>
        <taxon>Tracheophyta</taxon>
        <taxon>Spermatophyta</taxon>
        <taxon>Magnoliopsida</taxon>
        <taxon>Ranunculales</taxon>
        <taxon>Ranunculaceae</taxon>
        <taxon>Thalictroideae</taxon>
        <taxon>Aquilegia</taxon>
    </lineage>
</organism>
<evidence type="ECO:0000313" key="4">
    <source>
        <dbReference type="Proteomes" id="UP000230069"/>
    </source>
</evidence>
<proteinExistence type="predicted"/>
<dbReference type="GO" id="GO:0003729">
    <property type="term" value="F:mRNA binding"/>
    <property type="evidence" value="ECO:0007669"/>
    <property type="project" value="UniProtKB-ARBA"/>
</dbReference>
<evidence type="ECO:0000313" key="3">
    <source>
        <dbReference type="EMBL" id="PIA42907.1"/>
    </source>
</evidence>
<dbReference type="InterPro" id="IPR046960">
    <property type="entry name" value="PPR_At4g14850-like_plant"/>
</dbReference>
<feature type="repeat" description="PPR" evidence="2">
    <location>
        <begin position="59"/>
        <end position="93"/>
    </location>
</feature>
<evidence type="ECO:0000256" key="2">
    <source>
        <dbReference type="PROSITE-ProRule" id="PRU00708"/>
    </source>
</evidence>
<reference evidence="3 4" key="1">
    <citation type="submission" date="2017-09" db="EMBL/GenBank/DDBJ databases">
        <title>WGS assembly of Aquilegia coerulea Goldsmith.</title>
        <authorList>
            <person name="Hodges S."/>
            <person name="Kramer E."/>
            <person name="Nordborg M."/>
            <person name="Tomkins J."/>
            <person name="Borevitz J."/>
            <person name="Derieg N."/>
            <person name="Yan J."/>
            <person name="Mihaltcheva S."/>
            <person name="Hayes R.D."/>
            <person name="Rokhsar D."/>
        </authorList>
    </citation>
    <scope>NUCLEOTIDE SEQUENCE [LARGE SCALE GENOMIC DNA]</scope>
    <source>
        <strain evidence="4">cv. Goldsmith</strain>
    </source>
</reference>
<dbReference type="Pfam" id="PF01535">
    <property type="entry name" value="PPR"/>
    <property type="match status" value="6"/>
</dbReference>
<dbReference type="Proteomes" id="UP000230069">
    <property type="component" value="Unassembled WGS sequence"/>
</dbReference>
<dbReference type="FunCoup" id="A0A2G5DI53">
    <property type="interactions" value="117"/>
</dbReference>
<accession>A0A2G5DI53</accession>